<protein>
    <submittedName>
        <fullName evidence="1">Uncharacterized protein</fullName>
    </submittedName>
</protein>
<dbReference type="AlphaFoldDB" id="A0A4Y2CDY7"/>
<comment type="caution">
    <text evidence="1">The sequence shown here is derived from an EMBL/GenBank/DDBJ whole genome shotgun (WGS) entry which is preliminary data.</text>
</comment>
<dbReference type="Proteomes" id="UP000499080">
    <property type="component" value="Unassembled WGS sequence"/>
</dbReference>
<name>A0A4Y2CDY7_ARAVE</name>
<dbReference type="EMBL" id="BGPR01162934">
    <property type="protein sequence ID" value="GBM02621.1"/>
    <property type="molecule type" value="Genomic_DNA"/>
</dbReference>
<proteinExistence type="predicted"/>
<organism evidence="1 2">
    <name type="scientific">Araneus ventricosus</name>
    <name type="common">Orbweaver spider</name>
    <name type="synonym">Epeira ventricosa</name>
    <dbReference type="NCBI Taxonomy" id="182803"/>
    <lineage>
        <taxon>Eukaryota</taxon>
        <taxon>Metazoa</taxon>
        <taxon>Ecdysozoa</taxon>
        <taxon>Arthropoda</taxon>
        <taxon>Chelicerata</taxon>
        <taxon>Arachnida</taxon>
        <taxon>Araneae</taxon>
        <taxon>Araneomorphae</taxon>
        <taxon>Entelegynae</taxon>
        <taxon>Araneoidea</taxon>
        <taxon>Araneidae</taxon>
        <taxon>Araneus</taxon>
    </lineage>
</organism>
<feature type="non-terminal residue" evidence="1">
    <location>
        <position position="1"/>
    </location>
</feature>
<reference evidence="1 2" key="1">
    <citation type="journal article" date="2019" name="Sci. Rep.">
        <title>Orb-weaving spider Araneus ventricosus genome elucidates the spidroin gene catalogue.</title>
        <authorList>
            <person name="Kono N."/>
            <person name="Nakamura H."/>
            <person name="Ohtoshi R."/>
            <person name="Moran D.A.P."/>
            <person name="Shinohara A."/>
            <person name="Yoshida Y."/>
            <person name="Fujiwara M."/>
            <person name="Mori M."/>
            <person name="Tomita M."/>
            <person name="Arakawa K."/>
        </authorList>
    </citation>
    <scope>NUCLEOTIDE SEQUENCE [LARGE SCALE GENOMIC DNA]</scope>
</reference>
<keyword evidence="2" id="KW-1185">Reference proteome</keyword>
<sequence length="51" mass="6001">IFFMEPSEADCTFFRRSSGSGQVLAQWVWVINQTRDDETDSIVRLCVRWCN</sequence>
<accession>A0A4Y2CDY7</accession>
<gene>
    <name evidence="1" type="ORF">AVEN_162157_1</name>
</gene>
<evidence type="ECO:0000313" key="1">
    <source>
        <dbReference type="EMBL" id="GBM02621.1"/>
    </source>
</evidence>
<evidence type="ECO:0000313" key="2">
    <source>
        <dbReference type="Proteomes" id="UP000499080"/>
    </source>
</evidence>